<dbReference type="Pfam" id="PF00448">
    <property type="entry name" value="SRP54"/>
    <property type="match status" value="1"/>
</dbReference>
<sequence>MSLFDLFKRKKDQSSPENVDSKDQAIEKKAQNDADEQLETQDETNDLAIENSDSKQDSPVEVETEALESSDENASEVESPIISESEDLTATKQPPIDQEEVLSDDAEYNQGLKKTRHGFKEKLNAFMANFRSVDEDFFDDLEDLLIQSDVGYEMSLKISDALREEVKLKNAKSKSDVVKVIIHKMADLYQNDHETQNYQLNLDLDRPLNVILFVGVNGAGKTTTIGKLAAQLKNKGYQVLLAAGDTFRAGAIEQLQAWGETTAVRTIAKKAGSDPAAVVYEAIQVAQKENYDILLIDTAGRLQNNTNLMKELEKIKRIITREIPDAPHEVLLVVDATTGQNALSQAKQFQKATQVSGLVLTKLDGSSQGGIVLAINEELKIPVKLVGLGEGVHDLREFDPEQFSTGLFSDLLADVDDGQ</sequence>
<dbReference type="PANTHER" id="PTHR43134">
    <property type="entry name" value="SIGNAL RECOGNITION PARTICLE RECEPTOR SUBUNIT ALPHA"/>
    <property type="match status" value="1"/>
</dbReference>
<dbReference type="InterPro" id="IPR000897">
    <property type="entry name" value="SRP54_GTPase_dom"/>
</dbReference>
<dbReference type="InterPro" id="IPR004390">
    <property type="entry name" value="SR_rcpt_FtsY"/>
</dbReference>
<feature type="domain" description="SRP54-type proteins GTP-binding" evidence="11">
    <location>
        <begin position="382"/>
        <end position="395"/>
    </location>
</feature>
<comment type="function">
    <text evidence="9">Involved in targeting and insertion of nascent membrane proteins into the cytoplasmic membrane. Acts as a receptor for the complex formed by the signal recognition particle (SRP) and the ribosome-nascent chain (RNC).</text>
</comment>
<evidence type="ECO:0000256" key="7">
    <source>
        <dbReference type="ARBA" id="ARBA00023170"/>
    </source>
</evidence>
<dbReference type="EC" id="3.6.5.4" evidence="9"/>
<name>A0ABY4P7D0_9LACO</name>
<evidence type="ECO:0000313" key="12">
    <source>
        <dbReference type="EMBL" id="UQS81604.1"/>
    </source>
</evidence>
<feature type="binding site" evidence="9">
    <location>
        <begin position="297"/>
        <end position="301"/>
    </location>
    <ligand>
        <name>GTP</name>
        <dbReference type="ChEBI" id="CHEBI:37565"/>
    </ligand>
</feature>
<evidence type="ECO:0000256" key="8">
    <source>
        <dbReference type="ARBA" id="ARBA00048027"/>
    </source>
</evidence>
<reference evidence="12" key="1">
    <citation type="journal article" date="2022" name="Int. J. Syst. Evol. Microbiol.">
        <title>Apilactobacillus apisilvae sp. nov., Nicolia spurrieriana gen. nov. sp. nov., Bombilactobacillus folatiphilus sp. nov. and Bombilactobacillus thymidiniphilus sp. nov., four new lactic acid bacterial isolates from stingless bees Tetragonula carbonaria and Austroplebeia australis.</title>
        <authorList>
            <person name="Oliphant S.A."/>
            <person name="Watson-Haigh N.S."/>
            <person name="Sumby K.M."/>
            <person name="Gardner J."/>
            <person name="Groom S."/>
            <person name="Jiranek V."/>
        </authorList>
    </citation>
    <scope>NUCLEOTIDE SEQUENCE</scope>
    <source>
        <strain evidence="12">SG4_D2</strain>
    </source>
</reference>
<comment type="catalytic activity">
    <reaction evidence="8 9">
        <text>GTP + H2O = GDP + phosphate + H(+)</text>
        <dbReference type="Rhea" id="RHEA:19669"/>
        <dbReference type="ChEBI" id="CHEBI:15377"/>
        <dbReference type="ChEBI" id="CHEBI:15378"/>
        <dbReference type="ChEBI" id="CHEBI:37565"/>
        <dbReference type="ChEBI" id="CHEBI:43474"/>
        <dbReference type="ChEBI" id="CHEBI:58189"/>
        <dbReference type="EC" id="3.6.5.4"/>
    </reaction>
</comment>
<keyword evidence="5 9" id="KW-0342">GTP-binding</keyword>
<comment type="subcellular location">
    <subcellularLocation>
        <location evidence="9">Cell membrane</location>
        <topology evidence="9">Peripheral membrane protein</topology>
        <orientation evidence="9">Cytoplasmic side</orientation>
    </subcellularLocation>
    <subcellularLocation>
        <location evidence="9">Cytoplasm</location>
    </subcellularLocation>
</comment>
<evidence type="ECO:0000256" key="4">
    <source>
        <dbReference type="ARBA" id="ARBA00022801"/>
    </source>
</evidence>
<keyword evidence="6 9" id="KW-0472">Membrane</keyword>
<dbReference type="InterPro" id="IPR013822">
    <property type="entry name" value="Signal_recog_particl_SRP54_hlx"/>
</dbReference>
<dbReference type="InterPro" id="IPR027417">
    <property type="entry name" value="P-loop_NTPase"/>
</dbReference>
<keyword evidence="3 9" id="KW-0547">Nucleotide-binding</keyword>
<evidence type="ECO:0000256" key="10">
    <source>
        <dbReference type="SAM" id="MobiDB-lite"/>
    </source>
</evidence>
<proteinExistence type="inferred from homology"/>
<evidence type="ECO:0000256" key="5">
    <source>
        <dbReference type="ARBA" id="ARBA00023134"/>
    </source>
</evidence>
<protein>
    <recommendedName>
        <fullName evidence="9">Signal recognition particle receptor FtsY</fullName>
        <shortName evidence="9">SRP receptor</shortName>
        <ecNumber evidence="9">3.6.5.4</ecNumber>
    </recommendedName>
</protein>
<accession>A0ABY4P7D0</accession>
<organism evidence="12 13">
    <name type="scientific">Bombilactobacillus folatiphilus</name>
    <dbReference type="NCBI Taxonomy" id="2923362"/>
    <lineage>
        <taxon>Bacteria</taxon>
        <taxon>Bacillati</taxon>
        <taxon>Bacillota</taxon>
        <taxon>Bacilli</taxon>
        <taxon>Lactobacillales</taxon>
        <taxon>Lactobacillaceae</taxon>
        <taxon>Bombilactobacillus</taxon>
    </lineage>
</organism>
<dbReference type="PROSITE" id="PS00300">
    <property type="entry name" value="SRP54"/>
    <property type="match status" value="1"/>
</dbReference>
<dbReference type="PANTHER" id="PTHR43134:SF1">
    <property type="entry name" value="SIGNAL RECOGNITION PARTICLE RECEPTOR SUBUNIT ALPHA"/>
    <property type="match status" value="1"/>
</dbReference>
<dbReference type="NCBIfam" id="TIGR00064">
    <property type="entry name" value="ftsY"/>
    <property type="match status" value="1"/>
</dbReference>
<dbReference type="InterPro" id="IPR042101">
    <property type="entry name" value="SRP54_N_sf"/>
</dbReference>
<keyword evidence="7 9" id="KW-0675">Receptor</keyword>
<dbReference type="SUPFAM" id="SSF47364">
    <property type="entry name" value="Domain of the SRP/SRP receptor G-proteins"/>
    <property type="match status" value="1"/>
</dbReference>
<feature type="region of interest" description="Disordered" evidence="10">
    <location>
        <begin position="1"/>
        <end position="104"/>
    </location>
</feature>
<dbReference type="RefSeq" id="WP_249513874.1">
    <property type="nucleotide sequence ID" value="NZ_CP093366.1"/>
</dbReference>
<dbReference type="SMART" id="SM00382">
    <property type="entry name" value="AAA"/>
    <property type="match status" value="1"/>
</dbReference>
<evidence type="ECO:0000256" key="3">
    <source>
        <dbReference type="ARBA" id="ARBA00022741"/>
    </source>
</evidence>
<dbReference type="Proteomes" id="UP000831495">
    <property type="component" value="Chromosome"/>
</dbReference>
<dbReference type="SMART" id="SM00963">
    <property type="entry name" value="SRP54_N"/>
    <property type="match status" value="1"/>
</dbReference>
<dbReference type="InterPro" id="IPR003593">
    <property type="entry name" value="AAA+_ATPase"/>
</dbReference>
<keyword evidence="2 9" id="KW-0963">Cytoplasm</keyword>
<dbReference type="SUPFAM" id="SSF52540">
    <property type="entry name" value="P-loop containing nucleoside triphosphate hydrolases"/>
    <property type="match status" value="1"/>
</dbReference>
<feature type="compositionally biased region" description="Acidic residues" evidence="10">
    <location>
        <begin position="33"/>
        <end position="45"/>
    </location>
</feature>
<feature type="binding site" evidence="9">
    <location>
        <begin position="361"/>
        <end position="364"/>
    </location>
    <ligand>
        <name>GTP</name>
        <dbReference type="ChEBI" id="CHEBI:37565"/>
    </ligand>
</feature>
<comment type="similarity">
    <text evidence="9">Belongs to the GTP-binding SRP family. FtsY subfamily.</text>
</comment>
<dbReference type="CDD" id="cd17874">
    <property type="entry name" value="FtsY"/>
    <property type="match status" value="1"/>
</dbReference>
<feature type="compositionally biased region" description="Acidic residues" evidence="10">
    <location>
        <begin position="60"/>
        <end position="75"/>
    </location>
</feature>
<dbReference type="HAMAP" id="MF_00920">
    <property type="entry name" value="FtsY"/>
    <property type="match status" value="1"/>
</dbReference>
<keyword evidence="4 9" id="KW-0378">Hydrolase</keyword>
<dbReference type="InterPro" id="IPR036225">
    <property type="entry name" value="SRP/SRP_N"/>
</dbReference>
<feature type="binding site" evidence="9">
    <location>
        <begin position="215"/>
        <end position="222"/>
    </location>
    <ligand>
        <name>GTP</name>
        <dbReference type="ChEBI" id="CHEBI:37565"/>
    </ligand>
</feature>
<evidence type="ECO:0000259" key="11">
    <source>
        <dbReference type="PROSITE" id="PS00300"/>
    </source>
</evidence>
<evidence type="ECO:0000256" key="9">
    <source>
        <dbReference type="HAMAP-Rule" id="MF_00920"/>
    </source>
</evidence>
<evidence type="ECO:0000313" key="13">
    <source>
        <dbReference type="Proteomes" id="UP000831495"/>
    </source>
</evidence>
<dbReference type="SMART" id="SM00962">
    <property type="entry name" value="SRP54"/>
    <property type="match status" value="1"/>
</dbReference>
<gene>
    <name evidence="9 12" type="primary">ftsY</name>
    <name evidence="12" type="ORF">MOO45_05140</name>
</gene>
<evidence type="ECO:0000256" key="2">
    <source>
        <dbReference type="ARBA" id="ARBA00022490"/>
    </source>
</evidence>
<dbReference type="Gene3D" id="3.40.50.300">
    <property type="entry name" value="P-loop containing nucleotide triphosphate hydrolases"/>
    <property type="match status" value="1"/>
</dbReference>
<evidence type="ECO:0000256" key="1">
    <source>
        <dbReference type="ARBA" id="ARBA00022475"/>
    </source>
</evidence>
<keyword evidence="13" id="KW-1185">Reference proteome</keyword>
<feature type="compositionally biased region" description="Basic and acidic residues" evidence="10">
    <location>
        <begin position="19"/>
        <end position="32"/>
    </location>
</feature>
<evidence type="ECO:0000256" key="6">
    <source>
        <dbReference type="ARBA" id="ARBA00023136"/>
    </source>
</evidence>
<keyword evidence="1 9" id="KW-1003">Cell membrane</keyword>
<dbReference type="Pfam" id="PF02881">
    <property type="entry name" value="SRP54_N"/>
    <property type="match status" value="1"/>
</dbReference>
<dbReference type="Gene3D" id="1.20.120.140">
    <property type="entry name" value="Signal recognition particle SRP54, nucleotide-binding domain"/>
    <property type="match status" value="1"/>
</dbReference>
<dbReference type="EMBL" id="CP093366">
    <property type="protein sequence ID" value="UQS81604.1"/>
    <property type="molecule type" value="Genomic_DNA"/>
</dbReference>
<comment type="subunit">
    <text evidence="9">Part of the signal recognition particle protein translocation system, which is composed of SRP and FtsY.</text>
</comment>